<dbReference type="Proteomes" id="UP000319383">
    <property type="component" value="Chromosome"/>
</dbReference>
<comment type="similarity">
    <text evidence="1">Belongs to the carbohydrate kinase PfkB family.</text>
</comment>
<accession>A0A517ZM87</accession>
<protein>
    <submittedName>
        <fullName evidence="5">Putative sugar kinase YdjH</fullName>
        <ecNumber evidence="5">2.7.1.-</ecNumber>
    </submittedName>
</protein>
<sequence>MTEYRYDCLCVGIVVADHACTPITSLPAAGHLQMADRLQLSTGGCAANVAVDLAKLGLRVAIVGRVGDDVFGGFVSESLTAAGVETQYLMETPNTETSGTLIVNVAGEDRRFVHAFGANAVFDGTEVTDELLASAPILYLGGYLLMPGLTAEAVADLFRRAQAAGVKTVLDVAIAPAAELWERIAAVLPHTDLFFPNEDEARLMTGLENARDQAERFRSAGARTVVITRGETGTVLAGDGELIEGGVFPVSFVDGTGSGDAFDAGFVLGMLEGRSNAECLRLGSALGASCVRQIGATAGVFTRPELDAFLREHELPLD</sequence>
<dbReference type="GO" id="GO:0016301">
    <property type="term" value="F:kinase activity"/>
    <property type="evidence" value="ECO:0007669"/>
    <property type="project" value="UniProtKB-KW"/>
</dbReference>
<dbReference type="EC" id="2.7.1.-" evidence="5"/>
<reference evidence="5 6" key="1">
    <citation type="submission" date="2019-02" db="EMBL/GenBank/DDBJ databases">
        <title>Deep-cultivation of Planctomycetes and their phenomic and genomic characterization uncovers novel biology.</title>
        <authorList>
            <person name="Wiegand S."/>
            <person name="Jogler M."/>
            <person name="Boedeker C."/>
            <person name="Pinto D."/>
            <person name="Vollmers J."/>
            <person name="Rivas-Marin E."/>
            <person name="Kohn T."/>
            <person name="Peeters S.H."/>
            <person name="Heuer A."/>
            <person name="Rast P."/>
            <person name="Oberbeckmann S."/>
            <person name="Bunk B."/>
            <person name="Jeske O."/>
            <person name="Meyerdierks A."/>
            <person name="Storesund J.E."/>
            <person name="Kallscheuer N."/>
            <person name="Luecker S."/>
            <person name="Lage O.M."/>
            <person name="Pohl T."/>
            <person name="Merkel B.J."/>
            <person name="Hornburger P."/>
            <person name="Mueller R.-W."/>
            <person name="Bruemmer F."/>
            <person name="Labrenz M."/>
            <person name="Spormann A.M."/>
            <person name="Op den Camp H."/>
            <person name="Overmann J."/>
            <person name="Amann R."/>
            <person name="Jetten M.S.M."/>
            <person name="Mascher T."/>
            <person name="Medema M.H."/>
            <person name="Devos D.P."/>
            <person name="Kaster A.-K."/>
            <person name="Ovreas L."/>
            <person name="Rohde M."/>
            <person name="Galperin M.Y."/>
            <person name="Jogler C."/>
        </authorList>
    </citation>
    <scope>NUCLEOTIDE SEQUENCE [LARGE SCALE GENOMIC DNA]</scope>
    <source>
        <strain evidence="5 6">Mal52</strain>
    </source>
</reference>
<feature type="domain" description="Carbohydrate kinase PfkB" evidence="4">
    <location>
        <begin position="8"/>
        <end position="299"/>
    </location>
</feature>
<evidence type="ECO:0000313" key="5">
    <source>
        <dbReference type="EMBL" id="QDU43598.1"/>
    </source>
</evidence>
<dbReference type="InterPro" id="IPR002173">
    <property type="entry name" value="Carboh/pur_kinase_PfkB_CS"/>
</dbReference>
<dbReference type="Pfam" id="PF00294">
    <property type="entry name" value="PfkB"/>
    <property type="match status" value="1"/>
</dbReference>
<dbReference type="GO" id="GO:0005829">
    <property type="term" value="C:cytosol"/>
    <property type="evidence" value="ECO:0007669"/>
    <property type="project" value="TreeGrafter"/>
</dbReference>
<evidence type="ECO:0000259" key="4">
    <source>
        <dbReference type="Pfam" id="PF00294"/>
    </source>
</evidence>
<dbReference type="PANTHER" id="PTHR10584">
    <property type="entry name" value="SUGAR KINASE"/>
    <property type="match status" value="1"/>
</dbReference>
<dbReference type="PRINTS" id="PR00990">
    <property type="entry name" value="RIBOKINASE"/>
</dbReference>
<name>A0A517ZM87_9PLAN</name>
<dbReference type="Gene3D" id="3.40.1190.20">
    <property type="match status" value="1"/>
</dbReference>
<dbReference type="AlphaFoldDB" id="A0A517ZM87"/>
<keyword evidence="3 5" id="KW-0418">Kinase</keyword>
<evidence type="ECO:0000313" key="6">
    <source>
        <dbReference type="Proteomes" id="UP000319383"/>
    </source>
</evidence>
<dbReference type="CDD" id="cd01166">
    <property type="entry name" value="KdgK"/>
    <property type="match status" value="1"/>
</dbReference>
<dbReference type="InterPro" id="IPR002139">
    <property type="entry name" value="Ribo/fructo_kinase"/>
</dbReference>
<dbReference type="SUPFAM" id="SSF53613">
    <property type="entry name" value="Ribokinase-like"/>
    <property type="match status" value="1"/>
</dbReference>
<dbReference type="InterPro" id="IPR029056">
    <property type="entry name" value="Ribokinase-like"/>
</dbReference>
<dbReference type="KEGG" id="sdyn:Mal52_20740"/>
<dbReference type="PANTHER" id="PTHR10584:SF166">
    <property type="entry name" value="RIBOKINASE"/>
    <property type="match status" value="1"/>
</dbReference>
<dbReference type="InterPro" id="IPR011611">
    <property type="entry name" value="PfkB_dom"/>
</dbReference>
<gene>
    <name evidence="5" type="primary">ydjH</name>
    <name evidence="5" type="ORF">Mal52_20740</name>
</gene>
<organism evidence="5 6">
    <name type="scientific">Symmachiella dynata</name>
    <dbReference type="NCBI Taxonomy" id="2527995"/>
    <lineage>
        <taxon>Bacteria</taxon>
        <taxon>Pseudomonadati</taxon>
        <taxon>Planctomycetota</taxon>
        <taxon>Planctomycetia</taxon>
        <taxon>Planctomycetales</taxon>
        <taxon>Planctomycetaceae</taxon>
        <taxon>Symmachiella</taxon>
    </lineage>
</organism>
<evidence type="ECO:0000256" key="1">
    <source>
        <dbReference type="ARBA" id="ARBA00010688"/>
    </source>
</evidence>
<dbReference type="EMBL" id="CP036276">
    <property type="protein sequence ID" value="QDU43598.1"/>
    <property type="molecule type" value="Genomic_DNA"/>
</dbReference>
<dbReference type="RefSeq" id="WP_145375773.1">
    <property type="nucleotide sequence ID" value="NZ_CP036276.1"/>
</dbReference>
<keyword evidence="6" id="KW-1185">Reference proteome</keyword>
<dbReference type="PROSITE" id="PS00583">
    <property type="entry name" value="PFKB_KINASES_1"/>
    <property type="match status" value="1"/>
</dbReference>
<dbReference type="GO" id="GO:0006796">
    <property type="term" value="P:phosphate-containing compound metabolic process"/>
    <property type="evidence" value="ECO:0007669"/>
    <property type="project" value="UniProtKB-ARBA"/>
</dbReference>
<proteinExistence type="inferred from homology"/>
<evidence type="ECO:0000256" key="3">
    <source>
        <dbReference type="ARBA" id="ARBA00022777"/>
    </source>
</evidence>
<evidence type="ECO:0000256" key="2">
    <source>
        <dbReference type="ARBA" id="ARBA00022679"/>
    </source>
</evidence>
<keyword evidence="2 5" id="KW-0808">Transferase</keyword>